<dbReference type="EMBL" id="MRCY01000191">
    <property type="protein sequence ID" value="RKK92470.1"/>
    <property type="molecule type" value="Genomic_DNA"/>
</dbReference>
<dbReference type="VEuPathDB" id="FungiDB:FOZG_18303"/>
<evidence type="ECO:0000313" key="3">
    <source>
        <dbReference type="Proteomes" id="UP000285860"/>
    </source>
</evidence>
<dbReference type="VEuPathDB" id="FungiDB:FOIG_16725"/>
<reference evidence="2 3" key="1">
    <citation type="journal article" date="2018" name="Sci. Rep.">
        <title>Characterisation of pathogen-specific regions and novel effector candidates in Fusarium oxysporum f. sp. cepae.</title>
        <authorList>
            <person name="Armitage A.D."/>
            <person name="Taylor A."/>
            <person name="Sobczyk M.K."/>
            <person name="Baxter L."/>
            <person name="Greenfield B.P."/>
            <person name="Bates H.J."/>
            <person name="Wilson F."/>
            <person name="Jackson A.C."/>
            <person name="Ott S."/>
            <person name="Harrison R.J."/>
            <person name="Clarkson J.P."/>
        </authorList>
    </citation>
    <scope>NUCLEOTIDE SEQUENCE [LARGE SCALE GENOMIC DNA]</scope>
    <source>
        <strain evidence="2 3">Fo_A28</strain>
    </source>
</reference>
<gene>
    <name evidence="2" type="ORF">BFJ68_g15881</name>
</gene>
<feature type="region of interest" description="Disordered" evidence="1">
    <location>
        <begin position="178"/>
        <end position="199"/>
    </location>
</feature>
<dbReference type="Proteomes" id="UP000285860">
    <property type="component" value="Unassembled WGS sequence"/>
</dbReference>
<sequence>MDSLDLIYFHSALRILICKSCKSVFATSIRSHIRMFHKEVILTKQQLKKYEDSFRSLSPICDRNVIRDLQPSSQDPAIPYLSLHLDSILCLCCENQERPYICRSETHMQEHLRLVHERQFHHRGQRYKNGIIEAWQEAGVARAPVACQTLFKSSSNRRYFPVLAPELDSVSASEPVLSDISHGPASTADGSGKQDAGASSAYLQSSLPLEKLIQEKLTQAAHLAAAPAQHTKGQFQREVSPTSEQYRWIQFTEWGRYLAEYPLKAAARLLDLPLEESWNSSDMNGDSNYGDEHEKKLQDECVLQHILAALRRLVERARKTMSDGRFNVFDQHRLNSFLPRWTLGKPFLHRLQDNTYKRYIRVV</sequence>
<dbReference type="VEuPathDB" id="FungiDB:FOXG_22190"/>
<protein>
    <submittedName>
        <fullName evidence="2">Uncharacterized protein</fullName>
    </submittedName>
</protein>
<name>A0A420PIW2_FUSOX</name>
<proteinExistence type="predicted"/>
<dbReference type="InterPro" id="IPR022698">
    <property type="entry name" value="OrsD"/>
</dbReference>
<dbReference type="AlphaFoldDB" id="A0A420PIW2"/>
<accession>A0A420PIW2</accession>
<dbReference type="Pfam" id="PF12013">
    <property type="entry name" value="OrsD"/>
    <property type="match status" value="1"/>
</dbReference>
<evidence type="ECO:0000313" key="2">
    <source>
        <dbReference type="EMBL" id="RKK92470.1"/>
    </source>
</evidence>
<evidence type="ECO:0000256" key="1">
    <source>
        <dbReference type="SAM" id="MobiDB-lite"/>
    </source>
</evidence>
<comment type="caution">
    <text evidence="2">The sequence shown here is derived from an EMBL/GenBank/DDBJ whole genome shotgun (WGS) entry which is preliminary data.</text>
</comment>
<organism evidence="2 3">
    <name type="scientific">Fusarium oxysporum</name>
    <name type="common">Fusarium vascular wilt</name>
    <dbReference type="NCBI Taxonomy" id="5507"/>
    <lineage>
        <taxon>Eukaryota</taxon>
        <taxon>Fungi</taxon>
        <taxon>Dikarya</taxon>
        <taxon>Ascomycota</taxon>
        <taxon>Pezizomycotina</taxon>
        <taxon>Sordariomycetes</taxon>
        <taxon>Hypocreomycetidae</taxon>
        <taxon>Hypocreales</taxon>
        <taxon>Nectriaceae</taxon>
        <taxon>Fusarium</taxon>
        <taxon>Fusarium oxysporum species complex</taxon>
    </lineage>
</organism>